<dbReference type="PANTHER" id="PTHR39430:SF1">
    <property type="entry name" value="PROTEASE"/>
    <property type="match status" value="1"/>
</dbReference>
<reference evidence="3 4" key="1">
    <citation type="submission" date="2016-11" db="EMBL/GenBank/DDBJ databases">
        <authorList>
            <person name="Jaros S."/>
            <person name="Januszkiewicz K."/>
            <person name="Wedrychowicz H."/>
        </authorList>
    </citation>
    <scope>NUCLEOTIDE SEQUENCE [LARGE SCALE GENOMIC DNA]</scope>
    <source>
        <strain evidence="3 4">DSM 6191</strain>
    </source>
</reference>
<evidence type="ECO:0000256" key="1">
    <source>
        <dbReference type="SAM" id="Phobius"/>
    </source>
</evidence>
<evidence type="ECO:0000313" key="3">
    <source>
        <dbReference type="EMBL" id="SHH59472.1"/>
    </source>
</evidence>
<keyword evidence="1" id="KW-1133">Transmembrane helix</keyword>
<name>A0A1M5U8V7_9CLOT</name>
<dbReference type="AlphaFoldDB" id="A0A1M5U8V7"/>
<keyword evidence="1" id="KW-0812">Transmembrane</keyword>
<dbReference type="GO" id="GO:0080120">
    <property type="term" value="P:CAAX-box protein maturation"/>
    <property type="evidence" value="ECO:0007669"/>
    <property type="project" value="UniProtKB-ARBA"/>
</dbReference>
<dbReference type="RefSeq" id="WP_073016276.1">
    <property type="nucleotide sequence ID" value="NZ_FQXU01000003.1"/>
</dbReference>
<feature type="transmembrane region" description="Helical" evidence="1">
    <location>
        <begin position="133"/>
        <end position="151"/>
    </location>
</feature>
<dbReference type="Proteomes" id="UP000184241">
    <property type="component" value="Unassembled WGS sequence"/>
</dbReference>
<evidence type="ECO:0000259" key="2">
    <source>
        <dbReference type="Pfam" id="PF02517"/>
    </source>
</evidence>
<evidence type="ECO:0000313" key="4">
    <source>
        <dbReference type="Proteomes" id="UP000184241"/>
    </source>
</evidence>
<feature type="transmembrane region" description="Helical" evidence="1">
    <location>
        <begin position="188"/>
        <end position="206"/>
    </location>
</feature>
<organism evidence="3 4">
    <name type="scientific">Clostridium intestinale DSM 6191</name>
    <dbReference type="NCBI Taxonomy" id="1121320"/>
    <lineage>
        <taxon>Bacteria</taxon>
        <taxon>Bacillati</taxon>
        <taxon>Bacillota</taxon>
        <taxon>Clostridia</taxon>
        <taxon>Eubacteriales</taxon>
        <taxon>Clostridiaceae</taxon>
        <taxon>Clostridium</taxon>
    </lineage>
</organism>
<feature type="domain" description="CAAX prenyl protease 2/Lysostaphin resistance protein A-like" evidence="2">
    <location>
        <begin position="132"/>
        <end position="224"/>
    </location>
</feature>
<sequence>MLIFKNQYNQLRSGWKIAISFLILFITIFILSIIIGVFGGIFSISRNNPIYSLLNMGVSTISFILVSLISWKLVQKEPFRNMGLTSIKRDGFDLLFGLFLGALSITIVFFILIATNNATLVTSFLKPNFSYEILLGIVLFILVGFGEEMFFRGYLMSVLKQTNNSFLIVLVSSLIFSLMHASNLNANPLGLFNIFLVGIVFAYMFIKSSSIWMPIGYHITWNYFQGYVFGFQVSGNPTNGLYETTVAQNNLINGGAFGPEGGAAVTFILIVNLAILYLYYRRKKTIKYV</sequence>
<feature type="transmembrane region" description="Helical" evidence="1">
    <location>
        <begin position="92"/>
        <end position="113"/>
    </location>
</feature>
<feature type="transmembrane region" description="Helical" evidence="1">
    <location>
        <begin position="21"/>
        <end position="44"/>
    </location>
</feature>
<accession>A0A1M5U8V7</accession>
<keyword evidence="1" id="KW-0472">Membrane</keyword>
<protein>
    <recommendedName>
        <fullName evidence="2">CAAX prenyl protease 2/Lysostaphin resistance protein A-like domain-containing protein</fullName>
    </recommendedName>
</protein>
<feature type="transmembrane region" description="Helical" evidence="1">
    <location>
        <begin position="215"/>
        <end position="233"/>
    </location>
</feature>
<dbReference type="PANTHER" id="PTHR39430">
    <property type="entry name" value="MEMBRANE-ASSOCIATED PROTEASE-RELATED"/>
    <property type="match status" value="1"/>
</dbReference>
<proteinExistence type="predicted"/>
<dbReference type="EMBL" id="FQXU01000003">
    <property type="protein sequence ID" value="SHH59472.1"/>
    <property type="molecule type" value="Genomic_DNA"/>
</dbReference>
<dbReference type="InterPro" id="IPR003675">
    <property type="entry name" value="Rce1/LyrA-like_dom"/>
</dbReference>
<dbReference type="Pfam" id="PF02517">
    <property type="entry name" value="Rce1-like"/>
    <property type="match status" value="1"/>
</dbReference>
<feature type="transmembrane region" description="Helical" evidence="1">
    <location>
        <begin position="163"/>
        <end position="182"/>
    </location>
</feature>
<dbReference type="GO" id="GO:0004175">
    <property type="term" value="F:endopeptidase activity"/>
    <property type="evidence" value="ECO:0007669"/>
    <property type="project" value="UniProtKB-ARBA"/>
</dbReference>
<feature type="transmembrane region" description="Helical" evidence="1">
    <location>
        <begin position="50"/>
        <end position="71"/>
    </location>
</feature>
<gene>
    <name evidence="3" type="ORF">SAMN02745941_00446</name>
</gene>
<feature type="transmembrane region" description="Helical" evidence="1">
    <location>
        <begin position="261"/>
        <end position="280"/>
    </location>
</feature>